<sequence length="683" mass="79035">MLEEYLKFKKLLEYFVSHLDWIQNKQSTFIGYDKYIKSYVDDGSFKMTGQGYDGAGIQNQIKGWESYSCGKICINVQGNFGNNYKSVKCYLNWDGTGLNVLARWKNNQITGLYQDEFIYWEKPTRRVNSGKEYSLEKLKLFEADEISEEFIDFFTTFKQRFETFQKNEKIEKLMSSIYKNRDLLKYKKQIILQGPPGTGKTREAKLIAKEMIGLTSDIIKNKLVVGSKIANASGAKEYYTIKALNDDSVSLISDRTTQDWNPSYNEIIEKYNQLTKGIEPSNKNGMDPYSLAVAKHLNEFKFEELFEEQFKIIQFHPSYTYEDFVRGIVAKPNSDGEGILYEAENKTLGAFAKNALDNFVDSNKDVVAITKEVKVKELFENFVEYLNDEIEKANGFYSLTDNVGLISSDDEYAFRYKGLNDGWLKNGNRILFKDILQSYFAGDSVRKHIKNNQKISGLARQHASYFVRVLNLFQKFIEDENLENNSIKTEKKIDQKNYVLIVDEINRANLSSVLGELIYALEYRGEAVESMYDVEGKELILPQNLYIIGTMNTADRSVGHIDYAIRRRFAFVNVLPKDLSNEEVVFDNQLFLAVKSLFTTDDYKTHSVNLSKEFDPKDVVLGHSYFIQQYEKDEKGKEDKTKPIDFQMRLEYEIKPILLEYVKDGILIGNDIVNKIEQLETSI</sequence>
<dbReference type="Gene3D" id="3.40.50.300">
    <property type="entry name" value="P-loop containing nucleotide triphosphate hydrolases"/>
    <property type="match status" value="2"/>
</dbReference>
<dbReference type="EMBL" id="VLKM01000004">
    <property type="protein sequence ID" value="TWH95426.1"/>
    <property type="molecule type" value="Genomic_DNA"/>
</dbReference>
<dbReference type="OrthoDB" id="9781481at2"/>
<dbReference type="PANTHER" id="PTHR37291">
    <property type="entry name" value="5-METHYLCYTOSINE-SPECIFIC RESTRICTION ENZYME B"/>
    <property type="match status" value="1"/>
</dbReference>
<keyword evidence="3" id="KW-1185">Reference proteome</keyword>
<dbReference type="InterPro" id="IPR027417">
    <property type="entry name" value="P-loop_NTPase"/>
</dbReference>
<dbReference type="GO" id="GO:0016887">
    <property type="term" value="F:ATP hydrolysis activity"/>
    <property type="evidence" value="ECO:0007669"/>
    <property type="project" value="InterPro"/>
</dbReference>
<gene>
    <name evidence="2" type="ORF">IP97_01102</name>
</gene>
<evidence type="ECO:0000313" key="3">
    <source>
        <dbReference type="Proteomes" id="UP000315312"/>
    </source>
</evidence>
<feature type="domain" description="ATPase dynein-related AAA" evidence="1">
    <location>
        <begin position="492"/>
        <end position="569"/>
    </location>
</feature>
<dbReference type="InterPro" id="IPR011704">
    <property type="entry name" value="ATPase_dyneun-rel_AAA"/>
</dbReference>
<accession>A0A562KJ78</accession>
<dbReference type="Pfam" id="PF07728">
    <property type="entry name" value="AAA_5"/>
    <property type="match status" value="1"/>
</dbReference>
<evidence type="ECO:0000259" key="1">
    <source>
        <dbReference type="Pfam" id="PF07728"/>
    </source>
</evidence>
<dbReference type="GO" id="GO:0005524">
    <property type="term" value="F:ATP binding"/>
    <property type="evidence" value="ECO:0007669"/>
    <property type="project" value="InterPro"/>
</dbReference>
<dbReference type="InterPro" id="IPR052934">
    <property type="entry name" value="Methyl-DNA_Rec/Restrict_Enz"/>
</dbReference>
<dbReference type="Proteomes" id="UP000315312">
    <property type="component" value="Unassembled WGS sequence"/>
</dbReference>
<dbReference type="AlphaFoldDB" id="A0A562KJ78"/>
<organism evidence="2 3">
    <name type="scientific">Flavobacterium cheniae</name>
    <dbReference type="NCBI Taxonomy" id="295428"/>
    <lineage>
        <taxon>Bacteria</taxon>
        <taxon>Pseudomonadati</taxon>
        <taxon>Bacteroidota</taxon>
        <taxon>Flavobacteriia</taxon>
        <taxon>Flavobacteriales</taxon>
        <taxon>Flavobacteriaceae</taxon>
        <taxon>Flavobacterium</taxon>
    </lineage>
</organism>
<dbReference type="PANTHER" id="PTHR37291:SF1">
    <property type="entry name" value="TYPE IV METHYL-DIRECTED RESTRICTION ENZYME ECOKMCRB SUBUNIT"/>
    <property type="match status" value="1"/>
</dbReference>
<evidence type="ECO:0000313" key="2">
    <source>
        <dbReference type="EMBL" id="TWH95426.1"/>
    </source>
</evidence>
<proteinExistence type="predicted"/>
<name>A0A562KJ78_9FLAO</name>
<reference evidence="2 3" key="1">
    <citation type="journal article" date="2015" name="Stand. Genomic Sci.">
        <title>Genomic Encyclopedia of Bacterial and Archaeal Type Strains, Phase III: the genomes of soil and plant-associated and newly described type strains.</title>
        <authorList>
            <person name="Whitman W.B."/>
            <person name="Woyke T."/>
            <person name="Klenk H.P."/>
            <person name="Zhou Y."/>
            <person name="Lilburn T.G."/>
            <person name="Beck B.J."/>
            <person name="De Vos P."/>
            <person name="Vandamme P."/>
            <person name="Eisen J.A."/>
            <person name="Garrity G."/>
            <person name="Hugenholtz P."/>
            <person name="Kyrpides N.C."/>
        </authorList>
    </citation>
    <scope>NUCLEOTIDE SEQUENCE [LARGE SCALE GENOMIC DNA]</scope>
    <source>
        <strain evidence="2 3">CGMCC 1.6844</strain>
    </source>
</reference>
<comment type="caution">
    <text evidence="2">The sequence shown here is derived from an EMBL/GenBank/DDBJ whole genome shotgun (WGS) entry which is preliminary data.</text>
</comment>
<protein>
    <submittedName>
        <fullName evidence="2">Dynein-related subfamily AAA family protein</fullName>
    </submittedName>
</protein>
<dbReference type="RefSeq" id="WP_133607210.1">
    <property type="nucleotide sequence ID" value="NZ_SNZC01000001.1"/>
</dbReference>
<dbReference type="SUPFAM" id="SSF52540">
    <property type="entry name" value="P-loop containing nucleoside triphosphate hydrolases"/>
    <property type="match status" value="1"/>
</dbReference>